<evidence type="ECO:0000256" key="4">
    <source>
        <dbReference type="ARBA" id="ARBA00022771"/>
    </source>
</evidence>
<dbReference type="CDD" id="cd12148">
    <property type="entry name" value="fungal_TF_MHR"/>
    <property type="match status" value="1"/>
</dbReference>
<accession>A0A2U3EBU2</accession>
<evidence type="ECO:0000313" key="10">
    <source>
        <dbReference type="EMBL" id="PWI71976.1"/>
    </source>
</evidence>
<dbReference type="Pfam" id="PF00096">
    <property type="entry name" value="zf-C2H2"/>
    <property type="match status" value="1"/>
</dbReference>
<dbReference type="PANTHER" id="PTHR40626">
    <property type="entry name" value="MIP31509P"/>
    <property type="match status" value="1"/>
</dbReference>
<feature type="domain" description="C2H2-type" evidence="9">
    <location>
        <begin position="24"/>
        <end position="51"/>
    </location>
</feature>
<keyword evidence="5" id="KW-0862">Zinc</keyword>
<evidence type="ECO:0000256" key="6">
    <source>
        <dbReference type="ARBA" id="ARBA00023242"/>
    </source>
</evidence>
<dbReference type="GO" id="GO:0008270">
    <property type="term" value="F:zinc ion binding"/>
    <property type="evidence" value="ECO:0007669"/>
    <property type="project" value="UniProtKB-KW"/>
</dbReference>
<dbReference type="PROSITE" id="PS00028">
    <property type="entry name" value="ZINC_FINGER_C2H2_1"/>
    <property type="match status" value="1"/>
</dbReference>
<dbReference type="AlphaFoldDB" id="A0A2U3EBU2"/>
<dbReference type="GO" id="GO:0000981">
    <property type="term" value="F:DNA-binding transcription factor activity, RNA polymerase II-specific"/>
    <property type="evidence" value="ECO:0007669"/>
    <property type="project" value="InterPro"/>
</dbReference>
<evidence type="ECO:0000256" key="3">
    <source>
        <dbReference type="ARBA" id="ARBA00022737"/>
    </source>
</evidence>
<dbReference type="InterPro" id="IPR036236">
    <property type="entry name" value="Znf_C2H2_sf"/>
</dbReference>
<dbReference type="SUPFAM" id="SSF57667">
    <property type="entry name" value="beta-beta-alpha zinc fingers"/>
    <property type="match status" value="1"/>
</dbReference>
<keyword evidence="4 7" id="KW-0863">Zinc-finger</keyword>
<feature type="region of interest" description="Disordered" evidence="8">
    <location>
        <begin position="75"/>
        <end position="100"/>
    </location>
</feature>
<proteinExistence type="predicted"/>
<evidence type="ECO:0000256" key="2">
    <source>
        <dbReference type="ARBA" id="ARBA00022723"/>
    </source>
</evidence>
<dbReference type="SMART" id="SM00355">
    <property type="entry name" value="ZnF_C2H2"/>
    <property type="match status" value="2"/>
</dbReference>
<evidence type="ECO:0000313" key="11">
    <source>
        <dbReference type="Proteomes" id="UP000245956"/>
    </source>
</evidence>
<reference evidence="10 11" key="1">
    <citation type="journal article" date="2016" name="Front. Microbiol.">
        <title>Genome and transcriptome sequences reveal the specific parasitism of the nematophagous Purpureocillium lilacinum 36-1.</title>
        <authorList>
            <person name="Xie J."/>
            <person name="Li S."/>
            <person name="Mo C."/>
            <person name="Xiao X."/>
            <person name="Peng D."/>
            <person name="Wang G."/>
            <person name="Xiao Y."/>
        </authorList>
    </citation>
    <scope>NUCLEOTIDE SEQUENCE [LARGE SCALE GENOMIC DNA]</scope>
    <source>
        <strain evidence="10 11">36-1</strain>
    </source>
</reference>
<evidence type="ECO:0000256" key="7">
    <source>
        <dbReference type="PROSITE-ProRule" id="PRU00042"/>
    </source>
</evidence>
<dbReference type="Proteomes" id="UP000245956">
    <property type="component" value="Unassembled WGS sequence"/>
</dbReference>
<feature type="region of interest" description="Disordered" evidence="8">
    <location>
        <begin position="1"/>
        <end position="23"/>
    </location>
</feature>
<evidence type="ECO:0000256" key="8">
    <source>
        <dbReference type="SAM" id="MobiDB-lite"/>
    </source>
</evidence>
<dbReference type="InterPro" id="IPR007219">
    <property type="entry name" value="XnlR_reg_dom"/>
</dbReference>
<dbReference type="GO" id="GO:0000978">
    <property type="term" value="F:RNA polymerase II cis-regulatory region sequence-specific DNA binding"/>
    <property type="evidence" value="ECO:0007669"/>
    <property type="project" value="InterPro"/>
</dbReference>
<evidence type="ECO:0000259" key="9">
    <source>
        <dbReference type="PROSITE" id="PS50157"/>
    </source>
</evidence>
<name>A0A2U3EBU2_PURLI</name>
<evidence type="ECO:0000256" key="1">
    <source>
        <dbReference type="ARBA" id="ARBA00004123"/>
    </source>
</evidence>
<dbReference type="EMBL" id="LCWV01000006">
    <property type="protein sequence ID" value="PWI71976.1"/>
    <property type="molecule type" value="Genomic_DNA"/>
</dbReference>
<organism evidence="10 11">
    <name type="scientific">Purpureocillium lilacinum</name>
    <name type="common">Paecilomyces lilacinus</name>
    <dbReference type="NCBI Taxonomy" id="33203"/>
    <lineage>
        <taxon>Eukaryota</taxon>
        <taxon>Fungi</taxon>
        <taxon>Dikarya</taxon>
        <taxon>Ascomycota</taxon>
        <taxon>Pezizomycotina</taxon>
        <taxon>Sordariomycetes</taxon>
        <taxon>Hypocreomycetidae</taxon>
        <taxon>Hypocreales</taxon>
        <taxon>Ophiocordycipitaceae</taxon>
        <taxon>Purpureocillium</taxon>
    </lineage>
</organism>
<keyword evidence="6" id="KW-0539">Nucleus</keyword>
<protein>
    <recommendedName>
        <fullName evidence="9">C2H2-type domain-containing protein</fullName>
    </recommendedName>
</protein>
<dbReference type="GO" id="GO:0006351">
    <property type="term" value="P:DNA-templated transcription"/>
    <property type="evidence" value="ECO:0007669"/>
    <property type="project" value="InterPro"/>
</dbReference>
<keyword evidence="3" id="KW-0677">Repeat</keyword>
<dbReference type="FunFam" id="3.30.160.60:FF:000100">
    <property type="entry name" value="Zinc finger 45-like"/>
    <property type="match status" value="1"/>
</dbReference>
<feature type="region of interest" description="Disordered" evidence="8">
    <location>
        <begin position="128"/>
        <end position="161"/>
    </location>
</feature>
<feature type="region of interest" description="Disordered" evidence="8">
    <location>
        <begin position="201"/>
        <end position="273"/>
    </location>
</feature>
<dbReference type="Gene3D" id="3.30.160.60">
    <property type="entry name" value="Classic Zinc Finger"/>
    <property type="match status" value="2"/>
</dbReference>
<comment type="caution">
    <text evidence="10">The sequence shown here is derived from an EMBL/GenBank/DDBJ whole genome shotgun (WGS) entry which is preliminary data.</text>
</comment>
<dbReference type="GO" id="GO:0005634">
    <property type="term" value="C:nucleus"/>
    <property type="evidence" value="ECO:0007669"/>
    <property type="project" value="UniProtKB-SubCell"/>
</dbReference>
<dbReference type="Pfam" id="PF04082">
    <property type="entry name" value="Fungal_trans"/>
    <property type="match status" value="1"/>
</dbReference>
<sequence>MQGEHPQMPPSKRRRTAYGGGNVRTCPHCGRNFKRTEHLERHVRTHTKEKPFVCHCGAAFARRDLLTRHERVALHRDSSLSEPSPPTGVPGAPATLSLHPEHGGVAEADLAAASSLSGLSVHVEHGEPWAGQQPQHHGIGPPLEEQGRSNGFIDARSYGDDQLPPQLIDGGIQFDSHFREFANFLDGVGLPAEWSPYFNGPERGDEVLDPDLGDARSETASPRPGPRTRPGTPFSSWLPTAPTGNKLSNYASDANSPTEDPRANGLESQPFKVTEEHRTRLGTILESMSCVIDSGFKLPSRHALTRYVTSFFEGFHSHMPFIHCPTWHILDHSLEFTLGIAAIGAQYSFEHMMSERLFFAGKSILLERLSREVKDRFGYRTSSFMSLNRPADTQRCEHLDGARQWAPVETVRALIALMAFATWEPKASLVQEAFSLQQLLTHVLRDIGLDDVDETPASSTDHNSDGFCPDTDWRTWVEQESCRRSKLIAFSFLHTHSLAYDVYPVLRSNEVNLRLPCSTKEWKASTATQWRAAKDEMHKQQLYFQEALTLLLKNKNCSAPLDPIPTPLGNYVLLHGLLQRIHIVRDLSLPVTTCTAALPHEEVEKLERGLRSWTSGWQQAPESSLDPNNENGPIPFTSSSLLALAYVRIYLHLGPFRRLETRDSTLIARAISLSPDVERGDGVIAPLLYATHMLSIPVRLGVDRVARSQAFFWSVRHSLASLDCGVLLSNWLAKLGNTMAATPMSDSENRIMHWVRCIVEEAYEFVDFEDMPDKLVDFRDPANLSLAVLKIWAHFFKSNTQWPFINIIGKSLDKYREMLMSR</sequence>
<evidence type="ECO:0000256" key="5">
    <source>
        <dbReference type="ARBA" id="ARBA00022833"/>
    </source>
</evidence>
<dbReference type="InterPro" id="IPR051059">
    <property type="entry name" value="VerF-like"/>
</dbReference>
<dbReference type="InterPro" id="IPR013087">
    <property type="entry name" value="Znf_C2H2_type"/>
</dbReference>
<dbReference type="PANTHER" id="PTHR40626:SF10">
    <property type="entry name" value="C2H2-TYPE DOMAIN-CONTAINING PROTEIN"/>
    <property type="match status" value="1"/>
</dbReference>
<comment type="subcellular location">
    <subcellularLocation>
        <location evidence="1">Nucleus</location>
    </subcellularLocation>
</comment>
<gene>
    <name evidence="10" type="ORF">PCL_10599</name>
</gene>
<feature type="compositionally biased region" description="Polar residues" evidence="8">
    <location>
        <begin position="234"/>
        <end position="258"/>
    </location>
</feature>
<dbReference type="GO" id="GO:0000785">
    <property type="term" value="C:chromatin"/>
    <property type="evidence" value="ECO:0007669"/>
    <property type="project" value="TreeGrafter"/>
</dbReference>
<dbReference type="PROSITE" id="PS50157">
    <property type="entry name" value="ZINC_FINGER_C2H2_2"/>
    <property type="match status" value="1"/>
</dbReference>
<keyword evidence="2" id="KW-0479">Metal-binding</keyword>